<dbReference type="PROSITE" id="PS00606">
    <property type="entry name" value="KS3_1"/>
    <property type="match status" value="1"/>
</dbReference>
<keyword evidence="10" id="KW-0511">Multifunctional enzyme</keyword>
<dbReference type="Pfam" id="PF00975">
    <property type="entry name" value="Thioesterase"/>
    <property type="match status" value="1"/>
</dbReference>
<evidence type="ECO:0000256" key="27">
    <source>
        <dbReference type="ARBA" id="ARBA00047578"/>
    </source>
</evidence>
<keyword evidence="8" id="KW-0843">Virulence</keyword>
<keyword evidence="57" id="KW-1185">Reference proteome</keyword>
<dbReference type="Proteomes" id="UP000030669">
    <property type="component" value="Unassembled WGS sequence"/>
</dbReference>
<dbReference type="InterPro" id="IPR036736">
    <property type="entry name" value="ACP-like_sf"/>
</dbReference>
<dbReference type="InterPro" id="IPR016039">
    <property type="entry name" value="Thiolase-like"/>
</dbReference>
<comment type="catalytic activity">
    <reaction evidence="44">
        <text>(2E)-tetradecenoyl-[ACP] + NADPH + H(+) = tetradecanoyl-[ACP] + NADP(+)</text>
        <dbReference type="Rhea" id="RHEA:41896"/>
        <dbReference type="Rhea" id="RHEA-COMP:9647"/>
        <dbReference type="Rhea" id="RHEA-COMP:9648"/>
        <dbReference type="ChEBI" id="CHEBI:15378"/>
        <dbReference type="ChEBI" id="CHEBI:57783"/>
        <dbReference type="ChEBI" id="CHEBI:58349"/>
        <dbReference type="ChEBI" id="CHEBI:78475"/>
        <dbReference type="ChEBI" id="CHEBI:78477"/>
    </reaction>
    <physiologicalReaction direction="left-to-right" evidence="44">
        <dbReference type="Rhea" id="RHEA:41897"/>
    </physiologicalReaction>
</comment>
<dbReference type="InterPro" id="IPR042104">
    <property type="entry name" value="PKS_dehydratase_sf"/>
</dbReference>
<keyword evidence="7" id="KW-0663">Pyridoxal phosphate</keyword>
<dbReference type="SUPFAM" id="SSF53335">
    <property type="entry name" value="S-adenosyl-L-methionine-dependent methyltransferases"/>
    <property type="match status" value="1"/>
</dbReference>
<evidence type="ECO:0000256" key="43">
    <source>
        <dbReference type="ARBA" id="ARBA00049109"/>
    </source>
</evidence>
<dbReference type="eggNOG" id="KOG1202">
    <property type="taxonomic scope" value="Eukaryota"/>
</dbReference>
<dbReference type="Pfam" id="PF14765">
    <property type="entry name" value="PS-DH"/>
    <property type="match status" value="1"/>
</dbReference>
<keyword evidence="4" id="KW-0808">Transferase</keyword>
<evidence type="ECO:0000259" key="55">
    <source>
        <dbReference type="PROSITE" id="PS52019"/>
    </source>
</evidence>
<organism evidence="56 57">
    <name type="scientific">Gloeophyllum trabeum (strain ATCC 11539 / FP-39264 / Madison 617)</name>
    <name type="common">Brown rot fungus</name>
    <dbReference type="NCBI Taxonomy" id="670483"/>
    <lineage>
        <taxon>Eukaryota</taxon>
        <taxon>Fungi</taxon>
        <taxon>Dikarya</taxon>
        <taxon>Basidiomycota</taxon>
        <taxon>Agaricomycotina</taxon>
        <taxon>Agaricomycetes</taxon>
        <taxon>Gloeophyllales</taxon>
        <taxon>Gloeophyllaceae</taxon>
        <taxon>Gloeophyllum</taxon>
    </lineage>
</organism>
<evidence type="ECO:0000256" key="7">
    <source>
        <dbReference type="ARBA" id="ARBA00022898"/>
    </source>
</evidence>
<dbReference type="InterPro" id="IPR013968">
    <property type="entry name" value="PKS_KR"/>
</dbReference>
<dbReference type="GO" id="GO:0031177">
    <property type="term" value="F:phosphopantetheine binding"/>
    <property type="evidence" value="ECO:0007669"/>
    <property type="project" value="InterPro"/>
</dbReference>
<dbReference type="PANTHER" id="PTHR43775:SF37">
    <property type="entry name" value="SI:DKEY-61P9.11"/>
    <property type="match status" value="1"/>
</dbReference>
<comment type="catalytic activity">
    <reaction evidence="26">
        <text>(2E)-butenoyl-[ACP] + NADPH + H(+) = butanoyl-[ACP] + NADP(+)</text>
        <dbReference type="Rhea" id="RHEA:41812"/>
        <dbReference type="Rhea" id="RHEA-COMP:9627"/>
        <dbReference type="Rhea" id="RHEA-COMP:9628"/>
        <dbReference type="ChEBI" id="CHEBI:15378"/>
        <dbReference type="ChEBI" id="CHEBI:57783"/>
        <dbReference type="ChEBI" id="CHEBI:58349"/>
        <dbReference type="ChEBI" id="CHEBI:78453"/>
        <dbReference type="ChEBI" id="CHEBI:78454"/>
    </reaction>
    <physiologicalReaction direction="left-to-right" evidence="26">
        <dbReference type="Rhea" id="RHEA:41813"/>
    </physiologicalReaction>
</comment>
<feature type="active site" description="Proton donor; for dehydratase activity" evidence="51">
    <location>
        <position position="1124"/>
    </location>
</feature>
<comment type="catalytic activity">
    <reaction evidence="35">
        <text>(2E)-octenoyl-[ACP] + NADPH + H(+) = octanoyl-[ACP] + NADP(+)</text>
        <dbReference type="Rhea" id="RHEA:41848"/>
        <dbReference type="Rhea" id="RHEA-COMP:9635"/>
        <dbReference type="Rhea" id="RHEA-COMP:9636"/>
        <dbReference type="ChEBI" id="CHEBI:15378"/>
        <dbReference type="ChEBI" id="CHEBI:57783"/>
        <dbReference type="ChEBI" id="CHEBI:58349"/>
        <dbReference type="ChEBI" id="CHEBI:78462"/>
        <dbReference type="ChEBI" id="CHEBI:78463"/>
    </reaction>
    <physiologicalReaction direction="left-to-right" evidence="35">
        <dbReference type="Rhea" id="RHEA:41849"/>
    </physiologicalReaction>
</comment>
<evidence type="ECO:0000256" key="21">
    <source>
        <dbReference type="ARBA" id="ARBA00047300"/>
    </source>
</evidence>
<evidence type="ECO:0000256" key="26">
    <source>
        <dbReference type="ARBA" id="ARBA00047500"/>
    </source>
</evidence>
<keyword evidence="3" id="KW-0597">Phosphoprotein</keyword>
<dbReference type="InterPro" id="IPR013217">
    <property type="entry name" value="Methyltransf_12"/>
</dbReference>
<evidence type="ECO:0000256" key="42">
    <source>
        <dbReference type="ARBA" id="ARBA00049019"/>
    </source>
</evidence>
<dbReference type="SUPFAM" id="SSF47336">
    <property type="entry name" value="ACP-like"/>
    <property type="match status" value="1"/>
</dbReference>
<dbReference type="InterPro" id="IPR029063">
    <property type="entry name" value="SAM-dependent_MTases_sf"/>
</dbReference>
<evidence type="ECO:0000256" key="30">
    <source>
        <dbReference type="ARBA" id="ARBA00047953"/>
    </source>
</evidence>
<feature type="active site" description="Proton acceptor; for dehydratase activity" evidence="51">
    <location>
        <position position="953"/>
    </location>
</feature>
<comment type="catalytic activity">
    <reaction evidence="37">
        <text>3-oxohexanoyl-[ACP] + NADPH + H(+) = (3R)-hydroxyhexanoyl-[ACP] + NADP(+)</text>
        <dbReference type="Rhea" id="RHEA:41824"/>
        <dbReference type="Rhea" id="RHEA-COMP:9629"/>
        <dbReference type="Rhea" id="RHEA-COMP:9630"/>
        <dbReference type="ChEBI" id="CHEBI:15378"/>
        <dbReference type="ChEBI" id="CHEBI:57783"/>
        <dbReference type="ChEBI" id="CHEBI:58349"/>
        <dbReference type="ChEBI" id="CHEBI:78456"/>
        <dbReference type="ChEBI" id="CHEBI:78457"/>
    </reaction>
    <physiologicalReaction direction="left-to-right" evidence="37">
        <dbReference type="Rhea" id="RHEA:41825"/>
    </physiologicalReaction>
</comment>
<evidence type="ECO:0000256" key="35">
    <source>
        <dbReference type="ARBA" id="ARBA00048420"/>
    </source>
</evidence>
<dbReference type="Pfam" id="PF16197">
    <property type="entry name" value="KAsynt_C_assoc"/>
    <property type="match status" value="1"/>
</dbReference>
<evidence type="ECO:0000256" key="23">
    <source>
        <dbReference type="ARBA" id="ARBA00047400"/>
    </source>
</evidence>
<comment type="catalytic activity">
    <reaction evidence="47">
        <text>3-oxooctanoyl-[ACP] + NADPH + H(+) = (3R)-hydroxyoctanoyl-[ACP] + NADP(+)</text>
        <dbReference type="Rhea" id="RHEA:41840"/>
        <dbReference type="Rhea" id="RHEA-COMP:9633"/>
        <dbReference type="Rhea" id="RHEA-COMP:9634"/>
        <dbReference type="ChEBI" id="CHEBI:15378"/>
        <dbReference type="ChEBI" id="CHEBI:57783"/>
        <dbReference type="ChEBI" id="CHEBI:58349"/>
        <dbReference type="ChEBI" id="CHEBI:78460"/>
        <dbReference type="ChEBI" id="CHEBI:78461"/>
    </reaction>
    <physiologicalReaction direction="left-to-right" evidence="47">
        <dbReference type="Rhea" id="RHEA:41841"/>
    </physiologicalReaction>
</comment>
<feature type="domain" description="PKS/mFAS DH" evidence="55">
    <location>
        <begin position="921"/>
        <end position="1219"/>
    </location>
</feature>
<dbReference type="GO" id="GO:0016297">
    <property type="term" value="F:fatty acyl-[ACP] hydrolase activity"/>
    <property type="evidence" value="ECO:0007669"/>
    <property type="project" value="UniProtKB-EC"/>
</dbReference>
<dbReference type="PROSITE" id="PS00012">
    <property type="entry name" value="PHOSPHOPANTETHEINE"/>
    <property type="match status" value="1"/>
</dbReference>
<evidence type="ECO:0000256" key="32">
    <source>
        <dbReference type="ARBA" id="ARBA00048051"/>
    </source>
</evidence>
<keyword evidence="9" id="KW-0456">Lyase</keyword>
<dbReference type="InterPro" id="IPR014043">
    <property type="entry name" value="Acyl_transferase_dom"/>
</dbReference>
<dbReference type="RefSeq" id="XP_007869847.1">
    <property type="nucleotide sequence ID" value="XM_007871656.1"/>
</dbReference>
<comment type="catalytic activity">
    <reaction evidence="14">
        <text>(3R)-hydroxydecanoyl-[ACP] = (2E)-decenoyl-[ACP] + H2O</text>
        <dbReference type="Rhea" id="RHEA:41860"/>
        <dbReference type="Rhea" id="RHEA-COMP:9638"/>
        <dbReference type="Rhea" id="RHEA-COMP:9639"/>
        <dbReference type="ChEBI" id="CHEBI:15377"/>
        <dbReference type="ChEBI" id="CHEBI:78466"/>
        <dbReference type="ChEBI" id="CHEBI:78467"/>
    </reaction>
    <physiologicalReaction direction="left-to-right" evidence="14">
        <dbReference type="Rhea" id="RHEA:41861"/>
    </physiologicalReaction>
</comment>
<dbReference type="InterPro" id="IPR014030">
    <property type="entry name" value="Ketoacyl_synth_N"/>
</dbReference>
<dbReference type="InterPro" id="IPR001227">
    <property type="entry name" value="Ac_transferase_dom_sf"/>
</dbReference>
<comment type="catalytic activity">
    <reaction evidence="22">
        <text>hexanoyl-[ACP] + malonyl-[ACP] + H(+) = 3-oxooctanoyl-[ACP] + holo-[ACP] + CO2</text>
        <dbReference type="Rhea" id="RHEA:41836"/>
        <dbReference type="Rhea" id="RHEA-COMP:9623"/>
        <dbReference type="Rhea" id="RHEA-COMP:9632"/>
        <dbReference type="Rhea" id="RHEA-COMP:9633"/>
        <dbReference type="Rhea" id="RHEA-COMP:9685"/>
        <dbReference type="ChEBI" id="CHEBI:15378"/>
        <dbReference type="ChEBI" id="CHEBI:16526"/>
        <dbReference type="ChEBI" id="CHEBI:64479"/>
        <dbReference type="ChEBI" id="CHEBI:78449"/>
        <dbReference type="ChEBI" id="CHEBI:78459"/>
        <dbReference type="ChEBI" id="CHEBI:78460"/>
    </reaction>
    <physiologicalReaction direction="left-to-right" evidence="22">
        <dbReference type="Rhea" id="RHEA:41837"/>
    </physiologicalReaction>
</comment>
<evidence type="ECO:0000256" key="24">
    <source>
        <dbReference type="ARBA" id="ARBA00047440"/>
    </source>
</evidence>
<evidence type="ECO:0000256" key="29">
    <source>
        <dbReference type="ARBA" id="ARBA00047897"/>
    </source>
</evidence>
<dbReference type="CDD" id="cd02440">
    <property type="entry name" value="AdoMet_MTases"/>
    <property type="match status" value="1"/>
</dbReference>
<evidence type="ECO:0000256" key="45">
    <source>
        <dbReference type="ARBA" id="ARBA00049263"/>
    </source>
</evidence>
<dbReference type="OrthoDB" id="329835at2759"/>
<evidence type="ECO:0000256" key="1">
    <source>
        <dbReference type="ARBA" id="ARBA00005189"/>
    </source>
</evidence>
<dbReference type="Gene3D" id="1.10.1200.10">
    <property type="entry name" value="ACP-like"/>
    <property type="match status" value="1"/>
</dbReference>
<dbReference type="SMART" id="SM00827">
    <property type="entry name" value="PKS_AT"/>
    <property type="match status" value="1"/>
</dbReference>
<evidence type="ECO:0000256" key="20">
    <source>
        <dbReference type="ARBA" id="ARBA00023442"/>
    </source>
</evidence>
<evidence type="ECO:0000256" key="4">
    <source>
        <dbReference type="ARBA" id="ARBA00022679"/>
    </source>
</evidence>
<sequence length="2758" mass="300564">MLVAANPAPSYTNPDPRAVAIVGMSISAPGGEGVDHGLDTEEFYEFLSRRGIGTIKVPADRWNADAFHGTGPGQICTTTGCFIADINWNDPQELGINADEANQMAITQLGALHQAFNALQRSGVDFRGTTTGVYVGCASPGRPCEPDPTECREYYMTGSSSSIVANRISFVFDMMGPSLPVDTACSSSLTAMHLALQAIRNGECDQAVVAGTNAIIGPLETTSFSALGVLSPDGMSKSFDDSANGYSRGDLMSAVVIKRHDLAVADGDYIHATLVGSALTSCGSLMGSLTTPSAEAQILAIRNAYRDARLSPSQVDFIELHGTGTVVGDSIEANAAGSVFSEGRNGREIIMGSVKSNIGHGEMGAYMSSLIKTVFMLENSVVLPNGFFEKPSQKIKFQEYNLRVPVEVEKLEPADPNNGIIASISSFGFGGACGHTVLRSHDRRPVHKDFADGNARSGPYLFAIGGWSPRATSHLVNTYKQDFANVSPWALSEHLGSRARQAPFRTFAVADSIADCKFPDPVIVAKRPPHLILSFSGQGPQHWAMGRELFSRFSVFRESILASDAVHREYTGSSFIHSTGLFLPNAPEDSLLEKTLLWPADVISVGMAFFQIALFDLLTYLGVKPDALVGHSLGETAVLYASGAMPREMVIRIAVARGRALRLVDGIGGSMVAVGGCDADTVQDHIDATMDIAPQGIVEPGDSLYIAAYNSLTDIGVSGPEKLIDELTKFISDWVEGVKATKLRVSTAVHSRYVNPCEETYRRELEAIFAQYPDHQAPSIPTMSTVTADWVEEQYSIDYLWRNLRQPVQFAPAISSLVGKYGEMTSFVEIAPHPVLTPYLKALGAHEVVSGSKRPPSARHLQSGVKPYTEVHTLLECFGQLMLAGVNSMNLARLNGCQPDRVKGPEYPFQKKYRPFATLIPSYAAKRLPRHRPLNSERLRVSPLLPEPWMADHIIDGSVIIPAAAYMEMLLEFPNVTAIYDCSFDAACVLDPAASPVTIEVKKLGNFVTIKSSEGLETMQGDLSWTVAAPIFDTQHACGKLGYGIPPLGPRTISHVDIDEILARCPYSHSREELYDTIFAVAQFGPEFKRINRAVSNEWETICWIRGSTGLNQREYHVHPTILDACIQGAIIFNLQHERINVDNANREFLLPHSLERAFRNDGSTTPLNLPDETMVLTRLLDWSPDRWMLDAYILAENGDVLFTIEGMWFEKVQQGSLWPEARLAMEWYVNPTNLYRIDHQPQMRQTYALPRDEVLASRVLKGISSEVEEVALLQALDRLAVSCTQHFVSSLPLDFAVALPDRQRYLEWCRSQTLKHAVEPPENVLFPLKLRERFRVLFELSDRVGKGQKEICLDSTAAVDILFSDDIMSRIYEFPPFRGPIFDSIPHEFVRLVNRIRAAGKRVLRILEVGAGTGRLTAILGQAFNSADIADVHIDYVCSDISIALAQEAAAHCPWLTVTPMALDLNLPLGEQGVDLASFDIVTAFDVIHATPSIQRSIESLRSLLVPGGYLAVIELDGKCFDTEAAGSIWMDWIFGSFREWFGVLNMRGPAAKHYNQANIVDHLMFFAQATESTTTCSSHGQSTPMEGASFSVASSDDRSNGLVTPPDDVATGLPSPLRTDKPKDDKISDDSLQSMKPSSPPTTGPLTPAPSLHDVPSESVSIVTALQTASPTRDASIRTLVHSFKAGDELAMVSFFSSLDTGIDYTIWLHATTNEDDATIIGLTRSVRHEFGMFKIRLALFDSSWSAARRNQFIHAHLIPLPWIDAEVLVDKTGSISVPRIVAESAPSTTVCIGENPVCFGVESRKVTLWRAFPPPLGPNDVEVQVSGICISSIFENTAEFSGRLSALGSEVNGSKYYIGQRVCGIACSPKGSVIVTDASHVVAIPDTWSLFSAAATVGRIALSSVVGAVVQPACSRQTHVIFHAGSGSSAAETVYRAIHSKKRIDIYVTADPPVAGIFTEHGQVVVPTSDTAAWSLSIRQWCPAGSQYALIFDCTEDILRETLSLLGPRGTLVCVGVNESVAPGNLKPSQRFLSISHEELASDLPLEDYIPDIDTALAAELIPAYSVVSLRHLQSANVHKLVTSRQGPVLVDFEQKCPNLRVLKGGVMPGTHAFDPRKSYVLIGGMGSLGVVLARMIIEMGARHVVLTSRSGENLPDGRLIREKRIVRWLRSLPGVRVDLEALDCLDAENTKDLFRSLPNPVGGVFHLAVCLNDSLFTNLTTEEDWSKVYDVKVKGFRILLDAINHKDVDFLVLASSMAATVGSPGQANYAAAQTWMEAIATKIPNATTIAVPPLVDGGVFVRAMPKGSRNAALDRYTALGMSGYQLAHHCVEAIWSIGTERPMSNYIPSTDWKMLLELSTQEYTQSLIRHLVSKDTTRSSRKNSEEQTIRGACAAVLALEPCDIDDSVPLSSYGLDSLTSVRLSGLLKQHFGIAVTQMQLLGGSMTVARLETMREEQVSANAVSGVQASDASDEPEDTLQEDMANTVVRLNDAKEGKPVFIIHGAGGGVLILQKMAKLLSFPVYGVQDTAEAPVTGTLRRLSSFYLQKIREKQPHGPYRLAGFSFGTAMALDIAVILRDEGEEVESIVMIDGSPTLFERPSFSQYTLSQVSSGDIRNDIMDMIEDMAHAGILDHAEDLPSQFSGHLIKGVTGSPWIRRFCSAYTAHLLMGVRATMSRLKVLESPSQQSSWPTEHTVLIKATNGVATQSYVQGASPLFDLDKYTKKVKVYELDGSHFSILHPRTGIADVMAHIYQ</sequence>
<feature type="region of interest" description="N-terminal hotdog fold" evidence="51">
    <location>
        <begin position="921"/>
        <end position="1048"/>
    </location>
</feature>
<dbReference type="GO" id="GO:0141148">
    <property type="term" value="F:enoyl-[acyl-carrier-protein] reductase (NADPH) activity"/>
    <property type="evidence" value="ECO:0007669"/>
    <property type="project" value="UniProtKB-EC"/>
</dbReference>
<dbReference type="Gene3D" id="3.40.47.10">
    <property type="match status" value="1"/>
</dbReference>
<evidence type="ECO:0000256" key="17">
    <source>
        <dbReference type="ARBA" id="ARBA00023399"/>
    </source>
</evidence>
<comment type="catalytic activity">
    <reaction evidence="18">
        <text>(3R)-hydroxyhexadecanoyl-[ACP] = (2E)-hexadecenoyl-[ACP] + H2O</text>
        <dbReference type="Rhea" id="RHEA:41908"/>
        <dbReference type="Rhea" id="RHEA-COMP:9650"/>
        <dbReference type="Rhea" id="RHEA-COMP:9651"/>
        <dbReference type="ChEBI" id="CHEBI:15377"/>
        <dbReference type="ChEBI" id="CHEBI:78480"/>
        <dbReference type="ChEBI" id="CHEBI:78481"/>
    </reaction>
    <physiologicalReaction direction="left-to-right" evidence="18">
        <dbReference type="Rhea" id="RHEA:41909"/>
    </physiologicalReaction>
</comment>
<comment type="catalytic activity">
    <reaction evidence="36">
        <text>a fatty acyl-[ACP] + malonyl-[ACP] + H(+) = a 3-oxoacyl-[ACP] + holo-[ACP] + CO2</text>
        <dbReference type="Rhea" id="RHEA:22836"/>
        <dbReference type="Rhea" id="RHEA-COMP:9623"/>
        <dbReference type="Rhea" id="RHEA-COMP:9685"/>
        <dbReference type="Rhea" id="RHEA-COMP:9916"/>
        <dbReference type="Rhea" id="RHEA-COMP:14125"/>
        <dbReference type="ChEBI" id="CHEBI:15378"/>
        <dbReference type="ChEBI" id="CHEBI:16526"/>
        <dbReference type="ChEBI" id="CHEBI:64479"/>
        <dbReference type="ChEBI" id="CHEBI:78449"/>
        <dbReference type="ChEBI" id="CHEBI:78776"/>
        <dbReference type="ChEBI" id="CHEBI:138651"/>
        <dbReference type="EC" id="2.3.1.41"/>
    </reaction>
    <physiologicalReaction direction="left-to-right" evidence="36">
        <dbReference type="Rhea" id="RHEA:22837"/>
    </physiologicalReaction>
</comment>
<evidence type="ECO:0000256" key="6">
    <source>
        <dbReference type="ARBA" id="ARBA00022857"/>
    </source>
</evidence>
<dbReference type="InterPro" id="IPR036291">
    <property type="entry name" value="NAD(P)-bd_dom_sf"/>
</dbReference>
<evidence type="ECO:0000256" key="25">
    <source>
        <dbReference type="ARBA" id="ARBA00047451"/>
    </source>
</evidence>
<evidence type="ECO:0000256" key="2">
    <source>
        <dbReference type="ARBA" id="ARBA00022450"/>
    </source>
</evidence>
<comment type="catalytic activity">
    <reaction evidence="49">
        <text>(2E)-decenoyl-[ACP] + NADPH + H(+) = decanoyl-[ACP] + NADP(+)</text>
        <dbReference type="Rhea" id="RHEA:41864"/>
        <dbReference type="Rhea" id="RHEA-COMP:9639"/>
        <dbReference type="Rhea" id="RHEA-COMP:9640"/>
        <dbReference type="ChEBI" id="CHEBI:15378"/>
        <dbReference type="ChEBI" id="CHEBI:57783"/>
        <dbReference type="ChEBI" id="CHEBI:58349"/>
        <dbReference type="ChEBI" id="CHEBI:78467"/>
        <dbReference type="ChEBI" id="CHEBI:78468"/>
    </reaction>
    <physiologicalReaction direction="left-to-right" evidence="49">
        <dbReference type="Rhea" id="RHEA:41865"/>
    </physiologicalReaction>
</comment>
<dbReference type="CDD" id="cd00833">
    <property type="entry name" value="PKS"/>
    <property type="match status" value="1"/>
</dbReference>
<feature type="region of interest" description="C-terminal hotdog fold" evidence="51">
    <location>
        <begin position="1066"/>
        <end position="1219"/>
    </location>
</feature>
<comment type="catalytic activity">
    <reaction evidence="21">
        <text>3-oxooctadecanoyl-[ACP] + NADPH + H(+) = (3R)-hydroxyoctadecanoyl-[ACP] + NADP(+)</text>
        <dbReference type="Rhea" id="RHEA:41920"/>
        <dbReference type="Rhea" id="RHEA-COMP:9653"/>
        <dbReference type="Rhea" id="RHEA-COMP:9654"/>
        <dbReference type="ChEBI" id="CHEBI:15378"/>
        <dbReference type="ChEBI" id="CHEBI:57783"/>
        <dbReference type="ChEBI" id="CHEBI:58349"/>
        <dbReference type="ChEBI" id="CHEBI:78487"/>
        <dbReference type="ChEBI" id="CHEBI:78488"/>
    </reaction>
    <physiologicalReaction direction="left-to-right" evidence="21">
        <dbReference type="Rhea" id="RHEA:41921"/>
    </physiologicalReaction>
</comment>
<evidence type="ECO:0000256" key="47">
    <source>
        <dbReference type="ARBA" id="ARBA00049422"/>
    </source>
</evidence>
<dbReference type="Pfam" id="PF00698">
    <property type="entry name" value="Acyl_transf_1"/>
    <property type="match status" value="1"/>
</dbReference>
<dbReference type="Gene3D" id="3.40.50.1820">
    <property type="entry name" value="alpha/beta hydrolase"/>
    <property type="match status" value="1"/>
</dbReference>
<comment type="catalytic activity">
    <reaction evidence="40">
        <text>hexadecanoyl-[ACP] + H2O = hexadecanoate + holo-[ACP] + H(+)</text>
        <dbReference type="Rhea" id="RHEA:41932"/>
        <dbReference type="Rhea" id="RHEA-COMP:9652"/>
        <dbReference type="Rhea" id="RHEA-COMP:9685"/>
        <dbReference type="ChEBI" id="CHEBI:7896"/>
        <dbReference type="ChEBI" id="CHEBI:15377"/>
        <dbReference type="ChEBI" id="CHEBI:15378"/>
        <dbReference type="ChEBI" id="CHEBI:64479"/>
        <dbReference type="ChEBI" id="CHEBI:78483"/>
        <dbReference type="EC" id="3.1.2.14"/>
    </reaction>
    <physiologicalReaction direction="left-to-right" evidence="40">
        <dbReference type="Rhea" id="RHEA:41933"/>
    </physiologicalReaction>
</comment>
<dbReference type="GO" id="GO:0019171">
    <property type="term" value="F:(3R)-hydroxyacyl-[acyl-carrier-protein] dehydratase activity"/>
    <property type="evidence" value="ECO:0007669"/>
    <property type="project" value="UniProtKB-EC"/>
</dbReference>
<dbReference type="GO" id="GO:0004313">
    <property type="term" value="F:[acyl-carrier-protein] S-acetyltransferase activity"/>
    <property type="evidence" value="ECO:0007669"/>
    <property type="project" value="UniProtKB-EC"/>
</dbReference>
<dbReference type="SMART" id="SM00829">
    <property type="entry name" value="PKS_ER"/>
    <property type="match status" value="1"/>
</dbReference>
<comment type="catalytic activity">
    <reaction evidence="25">
        <text>tetradecanoyl-[ACP] + malonyl-[ACP] + H(+) = 3-oxohexadecanoyl-[ACP] + holo-[ACP] + CO2</text>
        <dbReference type="Rhea" id="RHEA:41900"/>
        <dbReference type="Rhea" id="RHEA-COMP:9623"/>
        <dbReference type="Rhea" id="RHEA-COMP:9648"/>
        <dbReference type="Rhea" id="RHEA-COMP:9649"/>
        <dbReference type="Rhea" id="RHEA-COMP:9685"/>
        <dbReference type="ChEBI" id="CHEBI:15378"/>
        <dbReference type="ChEBI" id="CHEBI:16526"/>
        <dbReference type="ChEBI" id="CHEBI:64479"/>
        <dbReference type="ChEBI" id="CHEBI:78449"/>
        <dbReference type="ChEBI" id="CHEBI:78477"/>
        <dbReference type="ChEBI" id="CHEBI:78478"/>
    </reaction>
    <physiologicalReaction direction="left-to-right" evidence="25">
        <dbReference type="Rhea" id="RHEA:41901"/>
    </physiologicalReaction>
</comment>
<feature type="domain" description="Carrier" evidence="53">
    <location>
        <begin position="2384"/>
        <end position="2462"/>
    </location>
</feature>
<evidence type="ECO:0000256" key="14">
    <source>
        <dbReference type="ARBA" id="ARBA00023388"/>
    </source>
</evidence>
<evidence type="ECO:0000256" key="37">
    <source>
        <dbReference type="ARBA" id="ARBA00048571"/>
    </source>
</evidence>
<evidence type="ECO:0000256" key="44">
    <source>
        <dbReference type="ARBA" id="ARBA00049171"/>
    </source>
</evidence>
<comment type="catalytic activity">
    <reaction evidence="23">
        <text>a (3R)-hydroxyacyl-[ACP] + NADP(+) = a 3-oxoacyl-[ACP] + NADPH + H(+)</text>
        <dbReference type="Rhea" id="RHEA:17397"/>
        <dbReference type="Rhea" id="RHEA-COMP:9916"/>
        <dbReference type="Rhea" id="RHEA-COMP:9945"/>
        <dbReference type="ChEBI" id="CHEBI:15378"/>
        <dbReference type="ChEBI" id="CHEBI:57783"/>
        <dbReference type="ChEBI" id="CHEBI:58349"/>
        <dbReference type="ChEBI" id="CHEBI:78776"/>
        <dbReference type="ChEBI" id="CHEBI:78827"/>
        <dbReference type="EC" id="1.1.1.100"/>
    </reaction>
    <physiologicalReaction direction="right-to-left" evidence="23">
        <dbReference type="Rhea" id="RHEA:17399"/>
    </physiologicalReaction>
</comment>
<comment type="catalytic activity">
    <reaction evidence="17">
        <text>(3R)-hydroxyoctadecanoyl-[ACP] = (2E)-octadecenoyl-[ACP] + H2O</text>
        <dbReference type="Rhea" id="RHEA:41924"/>
        <dbReference type="Rhea" id="RHEA-COMP:9654"/>
        <dbReference type="Rhea" id="RHEA-COMP:9655"/>
        <dbReference type="ChEBI" id="CHEBI:15377"/>
        <dbReference type="ChEBI" id="CHEBI:78488"/>
        <dbReference type="ChEBI" id="CHEBI:78489"/>
    </reaction>
    <physiologicalReaction direction="left-to-right" evidence="17">
        <dbReference type="Rhea" id="RHEA:41925"/>
    </physiologicalReaction>
</comment>
<dbReference type="SUPFAM" id="SSF51735">
    <property type="entry name" value="NAD(P)-binding Rossmann-fold domains"/>
    <property type="match status" value="1"/>
</dbReference>
<dbReference type="InterPro" id="IPR001031">
    <property type="entry name" value="Thioesterase"/>
</dbReference>
<dbReference type="Pfam" id="PF00109">
    <property type="entry name" value="ketoacyl-synt"/>
    <property type="match status" value="1"/>
</dbReference>
<dbReference type="GO" id="GO:0044550">
    <property type="term" value="P:secondary metabolite biosynthetic process"/>
    <property type="evidence" value="ECO:0007669"/>
    <property type="project" value="UniProtKB-ARBA"/>
</dbReference>
<comment type="catalytic activity">
    <reaction evidence="33">
        <text>(2E)-dodecenoyl-[ACP] + NADPH + H(+) = dodecanoyl-[ACP] + NADP(+)</text>
        <dbReference type="Rhea" id="RHEA:41880"/>
        <dbReference type="Rhea" id="RHEA-COMP:9643"/>
        <dbReference type="Rhea" id="RHEA-COMP:9644"/>
        <dbReference type="ChEBI" id="CHEBI:15378"/>
        <dbReference type="ChEBI" id="CHEBI:57783"/>
        <dbReference type="ChEBI" id="CHEBI:58349"/>
        <dbReference type="ChEBI" id="CHEBI:65264"/>
        <dbReference type="ChEBI" id="CHEBI:78472"/>
    </reaction>
    <physiologicalReaction direction="left-to-right" evidence="33">
        <dbReference type="Rhea" id="RHEA:41881"/>
    </physiologicalReaction>
</comment>
<dbReference type="PROSITE" id="PS50075">
    <property type="entry name" value="CARRIER"/>
    <property type="match status" value="1"/>
</dbReference>
<dbReference type="SMART" id="SM00825">
    <property type="entry name" value="PKS_KS"/>
    <property type="match status" value="1"/>
</dbReference>
<comment type="function">
    <text evidence="20">Fatty acid synthetase is a multifunctional enzyme that catalyzes the de novo biosynthesis of long-chain saturated fatty acids starting from acetyl-CoA and malonyl-CoA in the presence of NADPH. This multifunctional protein contains 7 catalytic activities and a site for the binding of the prosthetic group 4'-phosphopantetheine of the acyl carrier protein ([ACP]) domain.</text>
</comment>
<evidence type="ECO:0000256" key="48">
    <source>
        <dbReference type="ARBA" id="ARBA00049449"/>
    </source>
</evidence>
<evidence type="ECO:0000256" key="34">
    <source>
        <dbReference type="ARBA" id="ARBA00048289"/>
    </source>
</evidence>
<dbReference type="SMART" id="SM00823">
    <property type="entry name" value="PKS_PP"/>
    <property type="match status" value="1"/>
</dbReference>
<dbReference type="Gene3D" id="3.40.50.720">
    <property type="entry name" value="NAD(P)-binding Rossmann-like Domain"/>
    <property type="match status" value="1"/>
</dbReference>
<dbReference type="InterPro" id="IPR049552">
    <property type="entry name" value="PKS_DH_N"/>
</dbReference>
<accession>S7PXH6</accession>
<dbReference type="KEGG" id="gtr:GLOTRDRAFT_140848"/>
<dbReference type="InterPro" id="IPR029058">
    <property type="entry name" value="AB_hydrolase_fold"/>
</dbReference>
<comment type="catalytic activity">
    <reaction evidence="19">
        <text>(3R)-hydroxybutanoyl-[ACP] = (2E)-butenoyl-[ACP] + H2O</text>
        <dbReference type="Rhea" id="RHEA:41808"/>
        <dbReference type="Rhea" id="RHEA-COMP:9626"/>
        <dbReference type="Rhea" id="RHEA-COMP:9627"/>
        <dbReference type="ChEBI" id="CHEBI:15377"/>
        <dbReference type="ChEBI" id="CHEBI:78451"/>
        <dbReference type="ChEBI" id="CHEBI:78453"/>
    </reaction>
    <physiologicalReaction direction="left-to-right" evidence="19">
        <dbReference type="Rhea" id="RHEA:41809"/>
    </physiologicalReaction>
</comment>
<comment type="catalytic activity">
    <reaction evidence="30">
        <text>3-oxobutanoyl-[ACP] + NADPH + H(+) = (3R)-hydroxybutanoyl-[ACP] + NADP(+)</text>
        <dbReference type="Rhea" id="RHEA:41804"/>
        <dbReference type="Rhea" id="RHEA-COMP:9625"/>
        <dbReference type="Rhea" id="RHEA-COMP:9626"/>
        <dbReference type="ChEBI" id="CHEBI:15378"/>
        <dbReference type="ChEBI" id="CHEBI:57783"/>
        <dbReference type="ChEBI" id="CHEBI:58349"/>
        <dbReference type="ChEBI" id="CHEBI:78450"/>
        <dbReference type="ChEBI" id="CHEBI:78451"/>
    </reaction>
    <physiologicalReaction direction="left-to-right" evidence="30">
        <dbReference type="Rhea" id="RHEA:41805"/>
    </physiologicalReaction>
</comment>
<dbReference type="InterPro" id="IPR032821">
    <property type="entry name" value="PKS_assoc"/>
</dbReference>
<dbReference type="EMBL" id="KB469309">
    <property type="protein sequence ID" value="EPQ51987.1"/>
    <property type="molecule type" value="Genomic_DNA"/>
</dbReference>
<evidence type="ECO:0000256" key="16">
    <source>
        <dbReference type="ARBA" id="ARBA00023398"/>
    </source>
</evidence>
<gene>
    <name evidence="56" type="primary">pks5</name>
    <name evidence="56" type="ORF">GLOTRDRAFT_140848</name>
</gene>
<dbReference type="Pfam" id="PF08659">
    <property type="entry name" value="KR"/>
    <property type="match status" value="1"/>
</dbReference>
<evidence type="ECO:0000256" key="50">
    <source>
        <dbReference type="ARBA" id="ARBA00049533"/>
    </source>
</evidence>
<dbReference type="InterPro" id="IPR018201">
    <property type="entry name" value="Ketoacyl_synth_AS"/>
</dbReference>
<comment type="catalytic activity">
    <reaction evidence="39">
        <text>holo-[ACP] + acetyl-CoA = acetyl-[ACP] + CoA</text>
        <dbReference type="Rhea" id="RHEA:41788"/>
        <dbReference type="Rhea" id="RHEA-COMP:9621"/>
        <dbReference type="Rhea" id="RHEA-COMP:9685"/>
        <dbReference type="ChEBI" id="CHEBI:57287"/>
        <dbReference type="ChEBI" id="CHEBI:57288"/>
        <dbReference type="ChEBI" id="CHEBI:64479"/>
        <dbReference type="ChEBI" id="CHEBI:78446"/>
        <dbReference type="EC" id="2.3.1.38"/>
    </reaction>
    <physiologicalReaction direction="left-to-right" evidence="39">
        <dbReference type="Rhea" id="RHEA:41789"/>
    </physiologicalReaction>
</comment>
<dbReference type="InterPro" id="IPR020843">
    <property type="entry name" value="ER"/>
</dbReference>
<dbReference type="PANTHER" id="PTHR43775">
    <property type="entry name" value="FATTY ACID SYNTHASE"/>
    <property type="match status" value="1"/>
</dbReference>
<dbReference type="InterPro" id="IPR016035">
    <property type="entry name" value="Acyl_Trfase/lysoPLipase"/>
</dbReference>
<dbReference type="GO" id="GO:0006633">
    <property type="term" value="P:fatty acid biosynthetic process"/>
    <property type="evidence" value="ECO:0007669"/>
    <property type="project" value="InterPro"/>
</dbReference>
<evidence type="ECO:0000256" key="18">
    <source>
        <dbReference type="ARBA" id="ARBA00023401"/>
    </source>
</evidence>
<comment type="catalytic activity">
    <reaction evidence="13">
        <text>(3R)-hydroxyhexanoyl-[ACP] = (2E)-hexenoyl-[ACP] + H2O</text>
        <dbReference type="Rhea" id="RHEA:41828"/>
        <dbReference type="Rhea" id="RHEA-COMP:9630"/>
        <dbReference type="Rhea" id="RHEA-COMP:9631"/>
        <dbReference type="ChEBI" id="CHEBI:15377"/>
        <dbReference type="ChEBI" id="CHEBI:78457"/>
        <dbReference type="ChEBI" id="CHEBI:78458"/>
    </reaction>
    <physiologicalReaction direction="left-to-right" evidence="13">
        <dbReference type="Rhea" id="RHEA:41829"/>
    </physiologicalReaction>
</comment>
<dbReference type="InterPro" id="IPR009081">
    <property type="entry name" value="PP-bd_ACP"/>
</dbReference>
<proteinExistence type="predicted"/>
<evidence type="ECO:0000256" key="9">
    <source>
        <dbReference type="ARBA" id="ARBA00023239"/>
    </source>
</evidence>
<comment type="catalytic activity">
    <reaction evidence="11">
        <text>(3R)-hydroxyoctanoyl-[ACP] = (2E)-octenoyl-[ACP] + H2O</text>
        <dbReference type="Rhea" id="RHEA:41844"/>
        <dbReference type="Rhea" id="RHEA-COMP:9634"/>
        <dbReference type="Rhea" id="RHEA-COMP:9635"/>
        <dbReference type="ChEBI" id="CHEBI:15377"/>
        <dbReference type="ChEBI" id="CHEBI:78461"/>
        <dbReference type="ChEBI" id="CHEBI:78462"/>
    </reaction>
    <physiologicalReaction direction="left-to-right" evidence="11">
        <dbReference type="Rhea" id="RHEA:41845"/>
    </physiologicalReaction>
</comment>
<dbReference type="SUPFAM" id="SSF53901">
    <property type="entry name" value="Thiolase-like"/>
    <property type="match status" value="1"/>
</dbReference>
<evidence type="ECO:0000256" key="22">
    <source>
        <dbReference type="ARBA" id="ARBA00047394"/>
    </source>
</evidence>
<dbReference type="GO" id="GO:0004315">
    <property type="term" value="F:3-oxoacyl-[acyl-carrier-protein] synthase activity"/>
    <property type="evidence" value="ECO:0007669"/>
    <property type="project" value="UniProtKB-EC"/>
</dbReference>
<dbReference type="GO" id="GO:0004312">
    <property type="term" value="F:fatty acid synthase activity"/>
    <property type="evidence" value="ECO:0007669"/>
    <property type="project" value="TreeGrafter"/>
</dbReference>
<keyword evidence="5" id="KW-0702">S-nitrosylation</keyword>
<dbReference type="InterPro" id="IPR011032">
    <property type="entry name" value="GroES-like_sf"/>
</dbReference>
<keyword evidence="6" id="KW-0521">NADP</keyword>
<comment type="catalytic activity">
    <reaction evidence="32">
        <text>hexadecanoyl-[ACP] + malonyl-[ACP] + H(+) = 3-oxooctadecanoyl-[ACP] + holo-[ACP] + CO2</text>
        <dbReference type="Rhea" id="RHEA:41916"/>
        <dbReference type="Rhea" id="RHEA-COMP:9623"/>
        <dbReference type="Rhea" id="RHEA-COMP:9652"/>
        <dbReference type="Rhea" id="RHEA-COMP:9653"/>
        <dbReference type="Rhea" id="RHEA-COMP:9685"/>
        <dbReference type="ChEBI" id="CHEBI:15378"/>
        <dbReference type="ChEBI" id="CHEBI:16526"/>
        <dbReference type="ChEBI" id="CHEBI:64479"/>
        <dbReference type="ChEBI" id="CHEBI:78449"/>
        <dbReference type="ChEBI" id="CHEBI:78483"/>
        <dbReference type="ChEBI" id="CHEBI:78487"/>
    </reaction>
    <physiologicalReaction direction="left-to-right" evidence="32">
        <dbReference type="Rhea" id="RHEA:41917"/>
    </physiologicalReaction>
</comment>
<comment type="pathway">
    <text evidence="1">Lipid metabolism.</text>
</comment>
<comment type="catalytic activity">
    <reaction evidence="27">
        <text>dodecanoyl-[ACP] + malonyl-[ACP] + H(+) = 3-oxotetradecanoyl-[ACP] + holo-[ACP] + CO2</text>
        <dbReference type="Rhea" id="RHEA:41884"/>
        <dbReference type="Rhea" id="RHEA-COMP:9623"/>
        <dbReference type="Rhea" id="RHEA-COMP:9644"/>
        <dbReference type="Rhea" id="RHEA-COMP:9645"/>
        <dbReference type="Rhea" id="RHEA-COMP:9685"/>
        <dbReference type="ChEBI" id="CHEBI:15378"/>
        <dbReference type="ChEBI" id="CHEBI:16526"/>
        <dbReference type="ChEBI" id="CHEBI:64479"/>
        <dbReference type="ChEBI" id="CHEBI:65264"/>
        <dbReference type="ChEBI" id="CHEBI:78449"/>
        <dbReference type="ChEBI" id="CHEBI:78473"/>
    </reaction>
    <physiologicalReaction direction="left-to-right" evidence="27">
        <dbReference type="Rhea" id="RHEA:41885"/>
    </physiologicalReaction>
</comment>
<comment type="catalytic activity">
    <reaction evidence="45">
        <text>3-oxododecanoyl-[ACP] + NADPH + H(+) = (3R)-hydroxydodecanoyl-[ACP] + NADP(+)</text>
        <dbReference type="Rhea" id="RHEA:41872"/>
        <dbReference type="Rhea" id="RHEA-COMP:9641"/>
        <dbReference type="Rhea" id="RHEA-COMP:9642"/>
        <dbReference type="ChEBI" id="CHEBI:15378"/>
        <dbReference type="ChEBI" id="CHEBI:57783"/>
        <dbReference type="ChEBI" id="CHEBI:58349"/>
        <dbReference type="ChEBI" id="CHEBI:78469"/>
        <dbReference type="ChEBI" id="CHEBI:78470"/>
    </reaction>
    <physiologicalReaction direction="left-to-right" evidence="45">
        <dbReference type="Rhea" id="RHEA:41873"/>
    </physiologicalReaction>
</comment>
<comment type="catalytic activity">
    <reaction evidence="12">
        <text>(3R)-hydroxydodecanoyl-[ACP] = (2E)-dodecenoyl-[ACP] + H2O</text>
        <dbReference type="Rhea" id="RHEA:41876"/>
        <dbReference type="Rhea" id="RHEA-COMP:9642"/>
        <dbReference type="Rhea" id="RHEA-COMP:9643"/>
        <dbReference type="ChEBI" id="CHEBI:15377"/>
        <dbReference type="ChEBI" id="CHEBI:78470"/>
        <dbReference type="ChEBI" id="CHEBI:78472"/>
    </reaction>
    <physiologicalReaction direction="left-to-right" evidence="12">
        <dbReference type="Rhea" id="RHEA:41877"/>
    </physiologicalReaction>
</comment>
<evidence type="ECO:0000259" key="54">
    <source>
        <dbReference type="PROSITE" id="PS52004"/>
    </source>
</evidence>
<dbReference type="InterPro" id="IPR050091">
    <property type="entry name" value="PKS_NRPS_Biosynth_Enz"/>
</dbReference>
<dbReference type="GO" id="GO:0004316">
    <property type="term" value="F:3-oxoacyl-[acyl-carrier-protein] reductase (NADPH) activity"/>
    <property type="evidence" value="ECO:0007669"/>
    <property type="project" value="UniProtKB-EC"/>
</dbReference>
<dbReference type="HOGENOM" id="CLU_000022_31_1_1"/>
<dbReference type="PROSITE" id="PS52004">
    <property type="entry name" value="KS3_2"/>
    <property type="match status" value="1"/>
</dbReference>
<feature type="compositionally biased region" description="Polar residues" evidence="52">
    <location>
        <begin position="1576"/>
        <end position="1586"/>
    </location>
</feature>
<evidence type="ECO:0000256" key="28">
    <source>
        <dbReference type="ARBA" id="ARBA00047810"/>
    </source>
</evidence>
<dbReference type="Pfam" id="PF02801">
    <property type="entry name" value="Ketoacyl-synt_C"/>
    <property type="match status" value="1"/>
</dbReference>
<comment type="catalytic activity">
    <reaction evidence="24">
        <text>3-oxodecanoyl-[ACP] + NADPH + H(+) = (3R)-hydroxydecanoyl-[ACP] + NADP(+)</text>
        <dbReference type="Rhea" id="RHEA:41856"/>
        <dbReference type="Rhea" id="RHEA-COMP:9637"/>
        <dbReference type="Rhea" id="RHEA-COMP:9638"/>
        <dbReference type="ChEBI" id="CHEBI:15378"/>
        <dbReference type="ChEBI" id="CHEBI:57783"/>
        <dbReference type="ChEBI" id="CHEBI:58349"/>
        <dbReference type="ChEBI" id="CHEBI:78464"/>
        <dbReference type="ChEBI" id="CHEBI:78466"/>
    </reaction>
    <physiologicalReaction direction="left-to-right" evidence="24">
        <dbReference type="Rhea" id="RHEA:41857"/>
    </physiologicalReaction>
</comment>
<dbReference type="Pfam" id="PF08242">
    <property type="entry name" value="Methyltransf_12"/>
    <property type="match status" value="1"/>
</dbReference>
<comment type="catalytic activity">
    <reaction evidence="42">
        <text>(2E)-octadecenoyl-[ACP] + NADPH + H(+) = octadecanoyl-[ACP] + NADP(+)</text>
        <dbReference type="Rhea" id="RHEA:41928"/>
        <dbReference type="Rhea" id="RHEA-COMP:9655"/>
        <dbReference type="Rhea" id="RHEA-COMP:9656"/>
        <dbReference type="ChEBI" id="CHEBI:15378"/>
        <dbReference type="ChEBI" id="CHEBI:57783"/>
        <dbReference type="ChEBI" id="CHEBI:58349"/>
        <dbReference type="ChEBI" id="CHEBI:78489"/>
        <dbReference type="ChEBI" id="CHEBI:78495"/>
    </reaction>
    <physiologicalReaction direction="left-to-right" evidence="42">
        <dbReference type="Rhea" id="RHEA:41929"/>
    </physiologicalReaction>
</comment>
<evidence type="ECO:0000256" key="40">
    <source>
        <dbReference type="ARBA" id="ARBA00048704"/>
    </source>
</evidence>
<evidence type="ECO:0000256" key="19">
    <source>
        <dbReference type="ARBA" id="ARBA00023402"/>
    </source>
</evidence>
<dbReference type="InterPro" id="IPR057326">
    <property type="entry name" value="KR_dom"/>
</dbReference>
<dbReference type="Gene3D" id="3.90.180.10">
    <property type="entry name" value="Medium-chain alcohol dehydrogenases, catalytic domain"/>
    <property type="match status" value="1"/>
</dbReference>
<evidence type="ECO:0000256" key="41">
    <source>
        <dbReference type="ARBA" id="ARBA00048935"/>
    </source>
</evidence>
<dbReference type="InterPro" id="IPR049551">
    <property type="entry name" value="PKS_DH_C"/>
</dbReference>
<dbReference type="SMART" id="SM00822">
    <property type="entry name" value="PKS_KR"/>
    <property type="match status" value="1"/>
</dbReference>
<keyword evidence="2" id="KW-0596">Phosphopantetheine</keyword>
<comment type="catalytic activity">
    <reaction evidence="50">
        <text>octanoyl-[ACP] + malonyl-[ACP] + H(+) = 3-oxodecanoyl-[ACP] + holo-[ACP] + CO2</text>
        <dbReference type="Rhea" id="RHEA:41852"/>
        <dbReference type="Rhea" id="RHEA-COMP:9623"/>
        <dbReference type="Rhea" id="RHEA-COMP:9636"/>
        <dbReference type="Rhea" id="RHEA-COMP:9637"/>
        <dbReference type="Rhea" id="RHEA-COMP:9685"/>
        <dbReference type="ChEBI" id="CHEBI:15378"/>
        <dbReference type="ChEBI" id="CHEBI:16526"/>
        <dbReference type="ChEBI" id="CHEBI:64479"/>
        <dbReference type="ChEBI" id="CHEBI:78449"/>
        <dbReference type="ChEBI" id="CHEBI:78463"/>
        <dbReference type="ChEBI" id="CHEBI:78464"/>
    </reaction>
    <physiologicalReaction direction="left-to-right" evidence="50">
        <dbReference type="Rhea" id="RHEA:41853"/>
    </physiologicalReaction>
</comment>
<comment type="catalytic activity">
    <reaction evidence="16">
        <text>(3R)-hydroxytetradecanoyl-[ACP] = (2E)-tetradecenoyl-[ACP] + H2O</text>
        <dbReference type="Rhea" id="RHEA:41892"/>
        <dbReference type="Rhea" id="RHEA-COMP:9646"/>
        <dbReference type="Rhea" id="RHEA-COMP:9647"/>
        <dbReference type="ChEBI" id="CHEBI:15377"/>
        <dbReference type="ChEBI" id="CHEBI:78474"/>
        <dbReference type="ChEBI" id="CHEBI:78475"/>
    </reaction>
    <physiologicalReaction direction="left-to-right" evidence="16">
        <dbReference type="Rhea" id="RHEA:41893"/>
    </physiologicalReaction>
</comment>
<dbReference type="GeneID" id="19304629"/>
<comment type="catalytic activity">
    <reaction evidence="43">
        <text>decanoyl-[ACP] + malonyl-[ACP] + H(+) = 3-oxododecanoyl-[ACP] + holo-[ACP] + CO2</text>
        <dbReference type="Rhea" id="RHEA:41868"/>
        <dbReference type="Rhea" id="RHEA-COMP:9623"/>
        <dbReference type="Rhea" id="RHEA-COMP:9640"/>
        <dbReference type="Rhea" id="RHEA-COMP:9641"/>
        <dbReference type="Rhea" id="RHEA-COMP:9685"/>
        <dbReference type="ChEBI" id="CHEBI:15378"/>
        <dbReference type="ChEBI" id="CHEBI:16526"/>
        <dbReference type="ChEBI" id="CHEBI:64479"/>
        <dbReference type="ChEBI" id="CHEBI:78449"/>
        <dbReference type="ChEBI" id="CHEBI:78468"/>
        <dbReference type="ChEBI" id="CHEBI:78469"/>
    </reaction>
    <physiologicalReaction direction="left-to-right" evidence="43">
        <dbReference type="Rhea" id="RHEA:41869"/>
    </physiologicalReaction>
</comment>
<comment type="catalytic activity">
    <reaction evidence="34">
        <text>tetradecanoyl-[ACP] + H2O = tetradecanoate + holo-[ACP] + H(+)</text>
        <dbReference type="Rhea" id="RHEA:30123"/>
        <dbReference type="Rhea" id="RHEA-COMP:9648"/>
        <dbReference type="Rhea" id="RHEA-COMP:9685"/>
        <dbReference type="ChEBI" id="CHEBI:15377"/>
        <dbReference type="ChEBI" id="CHEBI:15378"/>
        <dbReference type="ChEBI" id="CHEBI:30807"/>
        <dbReference type="ChEBI" id="CHEBI:64479"/>
        <dbReference type="ChEBI" id="CHEBI:78477"/>
        <dbReference type="EC" id="3.1.2.14"/>
    </reaction>
    <physiologicalReaction direction="left-to-right" evidence="34">
        <dbReference type="Rhea" id="RHEA:30124"/>
    </physiologicalReaction>
</comment>
<dbReference type="STRING" id="670483.S7PXH6"/>
<dbReference type="Gene3D" id="3.40.366.10">
    <property type="entry name" value="Malonyl-Coenzyme A Acyl Carrier Protein, domain 2"/>
    <property type="match status" value="1"/>
</dbReference>
<dbReference type="OMA" id="FQMHEIA"/>
<evidence type="ECO:0000259" key="53">
    <source>
        <dbReference type="PROSITE" id="PS50075"/>
    </source>
</evidence>
<evidence type="ECO:0000256" key="38">
    <source>
        <dbReference type="ARBA" id="ARBA00048650"/>
    </source>
</evidence>
<comment type="catalytic activity">
    <reaction evidence="41">
        <text>3-oxotetradecanoyl-[ACP] + NADPH + H(+) = (3R)-hydroxytetradecanoyl-[ACP] + NADP(+)</text>
        <dbReference type="Rhea" id="RHEA:41888"/>
        <dbReference type="Rhea" id="RHEA-COMP:9645"/>
        <dbReference type="Rhea" id="RHEA-COMP:9646"/>
        <dbReference type="ChEBI" id="CHEBI:15378"/>
        <dbReference type="ChEBI" id="CHEBI:57783"/>
        <dbReference type="ChEBI" id="CHEBI:58349"/>
        <dbReference type="ChEBI" id="CHEBI:78473"/>
        <dbReference type="ChEBI" id="CHEBI:78474"/>
    </reaction>
    <physiologicalReaction direction="left-to-right" evidence="41">
        <dbReference type="Rhea" id="RHEA:41889"/>
    </physiologicalReaction>
</comment>
<dbReference type="PROSITE" id="PS52019">
    <property type="entry name" value="PKS_MFAS_DH"/>
    <property type="match status" value="1"/>
</dbReference>
<evidence type="ECO:0000256" key="49">
    <source>
        <dbReference type="ARBA" id="ARBA00049521"/>
    </source>
</evidence>
<dbReference type="InterPro" id="IPR014031">
    <property type="entry name" value="Ketoacyl_synth_C"/>
</dbReference>
<dbReference type="SUPFAM" id="SSF50129">
    <property type="entry name" value="GroES-like"/>
    <property type="match status" value="1"/>
</dbReference>
<dbReference type="InterPro" id="IPR020841">
    <property type="entry name" value="PKS_Beta-ketoAc_synthase_dom"/>
</dbReference>
<feature type="compositionally biased region" description="Basic and acidic residues" evidence="52">
    <location>
        <begin position="1620"/>
        <end position="1631"/>
    </location>
</feature>
<reference evidence="56 57" key="1">
    <citation type="journal article" date="2012" name="Science">
        <title>The Paleozoic origin of enzymatic lignin decomposition reconstructed from 31 fungal genomes.</title>
        <authorList>
            <person name="Floudas D."/>
            <person name="Binder M."/>
            <person name="Riley R."/>
            <person name="Barry K."/>
            <person name="Blanchette R.A."/>
            <person name="Henrissat B."/>
            <person name="Martinez A.T."/>
            <person name="Otillar R."/>
            <person name="Spatafora J.W."/>
            <person name="Yadav J.S."/>
            <person name="Aerts A."/>
            <person name="Benoit I."/>
            <person name="Boyd A."/>
            <person name="Carlson A."/>
            <person name="Copeland A."/>
            <person name="Coutinho P.M."/>
            <person name="de Vries R.P."/>
            <person name="Ferreira P."/>
            <person name="Findley K."/>
            <person name="Foster B."/>
            <person name="Gaskell J."/>
            <person name="Glotzer D."/>
            <person name="Gorecki P."/>
            <person name="Heitman J."/>
            <person name="Hesse C."/>
            <person name="Hori C."/>
            <person name="Igarashi K."/>
            <person name="Jurgens J.A."/>
            <person name="Kallen N."/>
            <person name="Kersten P."/>
            <person name="Kohler A."/>
            <person name="Kuees U."/>
            <person name="Kumar T.K.A."/>
            <person name="Kuo A."/>
            <person name="LaButti K."/>
            <person name="Larrondo L.F."/>
            <person name="Lindquist E."/>
            <person name="Ling A."/>
            <person name="Lombard V."/>
            <person name="Lucas S."/>
            <person name="Lundell T."/>
            <person name="Martin R."/>
            <person name="McLaughlin D.J."/>
            <person name="Morgenstern I."/>
            <person name="Morin E."/>
            <person name="Murat C."/>
            <person name="Nagy L.G."/>
            <person name="Nolan M."/>
            <person name="Ohm R.A."/>
            <person name="Patyshakuliyeva A."/>
            <person name="Rokas A."/>
            <person name="Ruiz-Duenas F.J."/>
            <person name="Sabat G."/>
            <person name="Salamov A."/>
            <person name="Samejima M."/>
            <person name="Schmutz J."/>
            <person name="Slot J.C."/>
            <person name="St John F."/>
            <person name="Stenlid J."/>
            <person name="Sun H."/>
            <person name="Sun S."/>
            <person name="Syed K."/>
            <person name="Tsang A."/>
            <person name="Wiebenga A."/>
            <person name="Young D."/>
            <person name="Pisabarro A."/>
            <person name="Eastwood D.C."/>
            <person name="Martin F."/>
            <person name="Cullen D."/>
            <person name="Grigoriev I.V."/>
            <person name="Hibbett D.S."/>
        </authorList>
    </citation>
    <scope>NUCLEOTIDE SEQUENCE [LARGE SCALE GENOMIC DNA]</scope>
    <source>
        <strain evidence="56 57">ATCC 11539</strain>
    </source>
</reference>
<dbReference type="Pfam" id="PF00550">
    <property type="entry name" value="PP-binding"/>
    <property type="match status" value="1"/>
</dbReference>
<evidence type="ECO:0000256" key="12">
    <source>
        <dbReference type="ARBA" id="ARBA00023351"/>
    </source>
</evidence>
<dbReference type="SUPFAM" id="SSF53474">
    <property type="entry name" value="alpha/beta-Hydrolases"/>
    <property type="match status" value="1"/>
</dbReference>
<name>S7PXH6_GLOTA</name>
<comment type="catalytic activity">
    <reaction evidence="48">
        <text>butanoyl-[ACP] + malonyl-[ACP] + H(+) = 3-oxohexanoyl-[ACP] + holo-[ACP] + CO2</text>
        <dbReference type="Rhea" id="RHEA:41820"/>
        <dbReference type="Rhea" id="RHEA-COMP:9623"/>
        <dbReference type="Rhea" id="RHEA-COMP:9628"/>
        <dbReference type="Rhea" id="RHEA-COMP:9629"/>
        <dbReference type="Rhea" id="RHEA-COMP:9685"/>
        <dbReference type="ChEBI" id="CHEBI:15378"/>
        <dbReference type="ChEBI" id="CHEBI:16526"/>
        <dbReference type="ChEBI" id="CHEBI:64479"/>
        <dbReference type="ChEBI" id="CHEBI:78449"/>
        <dbReference type="ChEBI" id="CHEBI:78454"/>
        <dbReference type="ChEBI" id="CHEBI:78456"/>
    </reaction>
    <physiologicalReaction direction="left-to-right" evidence="48">
        <dbReference type="Rhea" id="RHEA:41821"/>
    </physiologicalReaction>
</comment>
<dbReference type="SUPFAM" id="SSF52151">
    <property type="entry name" value="FabD/lysophospholipase-like"/>
    <property type="match status" value="1"/>
</dbReference>
<evidence type="ECO:0000256" key="51">
    <source>
        <dbReference type="PROSITE-ProRule" id="PRU01363"/>
    </source>
</evidence>
<comment type="catalytic activity">
    <reaction evidence="15">
        <text>a (3R)-hydroxyacyl-[ACP] = a (2E)-enoyl-[ACP] + H2O</text>
        <dbReference type="Rhea" id="RHEA:13097"/>
        <dbReference type="Rhea" id="RHEA-COMP:9925"/>
        <dbReference type="Rhea" id="RHEA-COMP:9945"/>
        <dbReference type="ChEBI" id="CHEBI:15377"/>
        <dbReference type="ChEBI" id="CHEBI:78784"/>
        <dbReference type="ChEBI" id="CHEBI:78827"/>
        <dbReference type="EC" id="4.2.1.59"/>
    </reaction>
    <physiologicalReaction direction="left-to-right" evidence="15">
        <dbReference type="Rhea" id="RHEA:13098"/>
    </physiologicalReaction>
</comment>
<evidence type="ECO:0000256" key="39">
    <source>
        <dbReference type="ARBA" id="ARBA00048691"/>
    </source>
</evidence>
<evidence type="ECO:0000256" key="10">
    <source>
        <dbReference type="ARBA" id="ARBA00023268"/>
    </source>
</evidence>
<feature type="domain" description="Ketosynthase family 3 (KS3)" evidence="54">
    <location>
        <begin position="16"/>
        <end position="440"/>
    </location>
</feature>
<comment type="catalytic activity">
    <reaction evidence="46">
        <text>3-oxohexadecanoyl-[ACP] + NADPH + H(+) = (3R)-hydroxyhexadecanoyl-[ACP] + NADP(+)</text>
        <dbReference type="Rhea" id="RHEA:41904"/>
        <dbReference type="Rhea" id="RHEA-COMP:9649"/>
        <dbReference type="Rhea" id="RHEA-COMP:9650"/>
        <dbReference type="ChEBI" id="CHEBI:15378"/>
        <dbReference type="ChEBI" id="CHEBI:57783"/>
        <dbReference type="ChEBI" id="CHEBI:58349"/>
        <dbReference type="ChEBI" id="CHEBI:78478"/>
        <dbReference type="ChEBI" id="CHEBI:78480"/>
    </reaction>
    <physiologicalReaction direction="left-to-right" evidence="46">
        <dbReference type="Rhea" id="RHEA:41905"/>
    </physiologicalReaction>
</comment>
<evidence type="ECO:0000256" key="46">
    <source>
        <dbReference type="ARBA" id="ARBA00049414"/>
    </source>
</evidence>
<protein>
    <submittedName>
        <fullName evidence="56">Polyketide synthase</fullName>
    </submittedName>
</protein>
<evidence type="ECO:0000256" key="31">
    <source>
        <dbReference type="ARBA" id="ARBA00047961"/>
    </source>
</evidence>
<evidence type="ECO:0000256" key="8">
    <source>
        <dbReference type="ARBA" id="ARBA00023026"/>
    </source>
</evidence>
<evidence type="ECO:0000256" key="13">
    <source>
        <dbReference type="ARBA" id="ARBA00023373"/>
    </source>
</evidence>
<feature type="region of interest" description="Disordered" evidence="52">
    <location>
        <begin position="1576"/>
        <end position="1657"/>
    </location>
</feature>
<evidence type="ECO:0000256" key="33">
    <source>
        <dbReference type="ARBA" id="ARBA00048281"/>
    </source>
</evidence>
<evidence type="ECO:0000256" key="15">
    <source>
        <dbReference type="ARBA" id="ARBA00023394"/>
    </source>
</evidence>
<evidence type="ECO:0000256" key="5">
    <source>
        <dbReference type="ARBA" id="ARBA00022799"/>
    </source>
</evidence>
<evidence type="ECO:0000256" key="36">
    <source>
        <dbReference type="ARBA" id="ARBA00048506"/>
    </source>
</evidence>
<comment type="catalytic activity">
    <reaction evidence="29">
        <text>(2E)-hexenoyl-[ACP] + NADPH + H(+) = hexanoyl-[ACP] + NADP(+)</text>
        <dbReference type="Rhea" id="RHEA:41832"/>
        <dbReference type="Rhea" id="RHEA-COMP:9631"/>
        <dbReference type="Rhea" id="RHEA-COMP:9632"/>
        <dbReference type="ChEBI" id="CHEBI:15378"/>
        <dbReference type="ChEBI" id="CHEBI:57783"/>
        <dbReference type="ChEBI" id="CHEBI:58349"/>
        <dbReference type="ChEBI" id="CHEBI:78458"/>
        <dbReference type="ChEBI" id="CHEBI:78459"/>
    </reaction>
    <physiologicalReaction direction="left-to-right" evidence="29">
        <dbReference type="Rhea" id="RHEA:41833"/>
    </physiologicalReaction>
</comment>
<dbReference type="InterPro" id="IPR006162">
    <property type="entry name" value="Ppantetheine_attach_site"/>
</dbReference>
<evidence type="ECO:0000313" key="56">
    <source>
        <dbReference type="EMBL" id="EPQ51987.1"/>
    </source>
</evidence>
<dbReference type="InterPro" id="IPR049900">
    <property type="entry name" value="PKS_mFAS_DH"/>
</dbReference>
<evidence type="ECO:0000256" key="3">
    <source>
        <dbReference type="ARBA" id="ARBA00022553"/>
    </source>
</evidence>
<dbReference type="InterPro" id="IPR020806">
    <property type="entry name" value="PKS_PP-bd"/>
</dbReference>
<dbReference type="Gene3D" id="3.40.50.150">
    <property type="entry name" value="Vaccinia Virus protein VP39"/>
    <property type="match status" value="1"/>
</dbReference>
<dbReference type="Pfam" id="PF21089">
    <property type="entry name" value="PKS_DH_N"/>
    <property type="match status" value="1"/>
</dbReference>
<comment type="catalytic activity">
    <reaction evidence="28">
        <text>(2E)-hexadecenoyl-[ACP] + NADPH + H(+) = hexadecanoyl-[ACP] + NADP(+)</text>
        <dbReference type="Rhea" id="RHEA:41912"/>
        <dbReference type="Rhea" id="RHEA-COMP:9651"/>
        <dbReference type="Rhea" id="RHEA-COMP:9652"/>
        <dbReference type="ChEBI" id="CHEBI:15378"/>
        <dbReference type="ChEBI" id="CHEBI:57783"/>
        <dbReference type="ChEBI" id="CHEBI:58349"/>
        <dbReference type="ChEBI" id="CHEBI:78481"/>
        <dbReference type="ChEBI" id="CHEBI:78483"/>
    </reaction>
    <physiologicalReaction direction="left-to-right" evidence="28">
        <dbReference type="Rhea" id="RHEA:41913"/>
    </physiologicalReaction>
</comment>
<comment type="catalytic activity">
    <reaction evidence="31">
        <text>acetyl-[ACP] + malonyl-[ACP] + H(+) = 3-oxobutanoyl-[ACP] + holo-[ACP] + CO2</text>
        <dbReference type="Rhea" id="RHEA:41800"/>
        <dbReference type="Rhea" id="RHEA-COMP:9621"/>
        <dbReference type="Rhea" id="RHEA-COMP:9623"/>
        <dbReference type="Rhea" id="RHEA-COMP:9625"/>
        <dbReference type="Rhea" id="RHEA-COMP:9685"/>
        <dbReference type="ChEBI" id="CHEBI:15378"/>
        <dbReference type="ChEBI" id="CHEBI:16526"/>
        <dbReference type="ChEBI" id="CHEBI:64479"/>
        <dbReference type="ChEBI" id="CHEBI:78446"/>
        <dbReference type="ChEBI" id="CHEBI:78449"/>
        <dbReference type="ChEBI" id="CHEBI:78450"/>
    </reaction>
    <physiologicalReaction direction="left-to-right" evidence="31">
        <dbReference type="Rhea" id="RHEA:41801"/>
    </physiologicalReaction>
</comment>
<evidence type="ECO:0000313" key="57">
    <source>
        <dbReference type="Proteomes" id="UP000030669"/>
    </source>
</evidence>
<evidence type="ECO:0000256" key="52">
    <source>
        <dbReference type="SAM" id="MobiDB-lite"/>
    </source>
</evidence>
<comment type="catalytic activity">
    <reaction evidence="38">
        <text>a 2,3-saturated acyl-[ACP] + NADP(+) = a (2E)-enoyl-[ACP] + NADPH + H(+)</text>
        <dbReference type="Rhea" id="RHEA:22564"/>
        <dbReference type="Rhea" id="RHEA-COMP:9925"/>
        <dbReference type="Rhea" id="RHEA-COMP:9926"/>
        <dbReference type="ChEBI" id="CHEBI:15378"/>
        <dbReference type="ChEBI" id="CHEBI:57783"/>
        <dbReference type="ChEBI" id="CHEBI:58349"/>
        <dbReference type="ChEBI" id="CHEBI:78784"/>
        <dbReference type="ChEBI" id="CHEBI:78785"/>
        <dbReference type="EC" id="1.3.1.39"/>
    </reaction>
    <physiologicalReaction direction="right-to-left" evidence="38">
        <dbReference type="Rhea" id="RHEA:22566"/>
    </physiologicalReaction>
</comment>
<evidence type="ECO:0000256" key="11">
    <source>
        <dbReference type="ARBA" id="ARBA00023332"/>
    </source>
</evidence>
<dbReference type="Gene3D" id="3.10.129.110">
    <property type="entry name" value="Polyketide synthase dehydratase"/>
    <property type="match status" value="1"/>
</dbReference>